<dbReference type="InterPro" id="IPR027417">
    <property type="entry name" value="P-loop_NTPase"/>
</dbReference>
<keyword evidence="15" id="KW-1185">Reference proteome</keyword>
<dbReference type="CDD" id="cd00517">
    <property type="entry name" value="ATPS"/>
    <property type="match status" value="1"/>
</dbReference>
<dbReference type="Pfam" id="PF01747">
    <property type="entry name" value="ATP-sulfurylase"/>
    <property type="match status" value="1"/>
</dbReference>
<keyword evidence="6" id="KW-0547">Nucleotide-binding</keyword>
<dbReference type="FunFam" id="3.40.50.620:FF:000006">
    <property type="entry name" value="bifunctional 3'-phosphoadenosine 5'-phosphosulfate synthase 1"/>
    <property type="match status" value="1"/>
</dbReference>
<protein>
    <submittedName>
        <fullName evidence="14">Uncharacterized protein</fullName>
    </submittedName>
</protein>
<dbReference type="SUPFAM" id="SSF52374">
    <property type="entry name" value="Nucleotidylyl transferase"/>
    <property type="match status" value="1"/>
</dbReference>
<keyword evidence="5" id="KW-0548">Nucleotidyltransferase</keyword>
<dbReference type="InterPro" id="IPR002650">
    <property type="entry name" value="Sulphate_adenylyltransferase"/>
</dbReference>
<accession>A0AAY5KJQ7</accession>
<evidence type="ECO:0000256" key="3">
    <source>
        <dbReference type="ARBA" id="ARBA00009290"/>
    </source>
</evidence>
<evidence type="ECO:0000256" key="10">
    <source>
        <dbReference type="SAM" id="MobiDB-lite"/>
    </source>
</evidence>
<evidence type="ECO:0000259" key="13">
    <source>
        <dbReference type="Pfam" id="PF14306"/>
    </source>
</evidence>
<dbReference type="Gene3D" id="3.40.50.620">
    <property type="entry name" value="HUPs"/>
    <property type="match status" value="1"/>
</dbReference>
<feature type="domain" description="Sulphate adenylyltransferase catalytic" evidence="12">
    <location>
        <begin position="410"/>
        <end position="633"/>
    </location>
</feature>
<dbReference type="NCBIfam" id="TIGR00455">
    <property type="entry name" value="apsK"/>
    <property type="match status" value="1"/>
</dbReference>
<dbReference type="Pfam" id="PF01583">
    <property type="entry name" value="APS_kinase"/>
    <property type="match status" value="1"/>
</dbReference>
<dbReference type="GO" id="GO:0004781">
    <property type="term" value="F:sulfate adenylyltransferase (ATP) activity"/>
    <property type="evidence" value="ECO:0007669"/>
    <property type="project" value="InterPro"/>
</dbReference>
<evidence type="ECO:0000256" key="9">
    <source>
        <dbReference type="ARBA" id="ARBA00023268"/>
    </source>
</evidence>
<keyword evidence="4" id="KW-0808">Transferase</keyword>
<evidence type="ECO:0000256" key="1">
    <source>
        <dbReference type="ARBA" id="ARBA00005050"/>
    </source>
</evidence>
<dbReference type="HAMAP" id="MF_00065">
    <property type="entry name" value="Adenylyl_sulf_kinase"/>
    <property type="match status" value="1"/>
</dbReference>
<evidence type="ECO:0000256" key="8">
    <source>
        <dbReference type="ARBA" id="ARBA00022840"/>
    </source>
</evidence>
<evidence type="ECO:0000256" key="7">
    <source>
        <dbReference type="ARBA" id="ARBA00022777"/>
    </source>
</evidence>
<dbReference type="AlphaFoldDB" id="A0AAY5KJQ7"/>
<dbReference type="Gene3D" id="3.40.50.300">
    <property type="entry name" value="P-loop containing nucleotide triphosphate hydrolases"/>
    <property type="match status" value="1"/>
</dbReference>
<dbReference type="GO" id="GO:0000103">
    <property type="term" value="P:sulfate assimilation"/>
    <property type="evidence" value="ECO:0007669"/>
    <property type="project" value="InterPro"/>
</dbReference>
<dbReference type="GO" id="GO:0004020">
    <property type="term" value="F:adenylylsulfate kinase activity"/>
    <property type="evidence" value="ECO:0007669"/>
    <property type="project" value="InterPro"/>
</dbReference>
<dbReference type="NCBIfam" id="NF003013">
    <property type="entry name" value="PRK03846.1"/>
    <property type="match status" value="1"/>
</dbReference>
<dbReference type="GO" id="GO:0005524">
    <property type="term" value="F:ATP binding"/>
    <property type="evidence" value="ECO:0007669"/>
    <property type="project" value="UniProtKB-KW"/>
</dbReference>
<organism evidence="14 15">
    <name type="scientific">Esox lucius</name>
    <name type="common">Northern pike</name>
    <dbReference type="NCBI Taxonomy" id="8010"/>
    <lineage>
        <taxon>Eukaryota</taxon>
        <taxon>Metazoa</taxon>
        <taxon>Chordata</taxon>
        <taxon>Craniata</taxon>
        <taxon>Vertebrata</taxon>
        <taxon>Euteleostomi</taxon>
        <taxon>Actinopterygii</taxon>
        <taxon>Neopterygii</taxon>
        <taxon>Teleostei</taxon>
        <taxon>Protacanthopterygii</taxon>
        <taxon>Esociformes</taxon>
        <taxon>Esocidae</taxon>
        <taxon>Esox</taxon>
    </lineage>
</organism>
<feature type="region of interest" description="Disordered" evidence="10">
    <location>
        <begin position="1"/>
        <end position="21"/>
    </location>
</feature>
<dbReference type="PANTHER" id="PTHR11055:SF17">
    <property type="entry name" value="BIFUNCTIONAL 3'-PHOSPHOADENOSINE 5'-PHOSPHOSULFATE SYNTHASE 1"/>
    <property type="match status" value="1"/>
</dbReference>
<dbReference type="SUPFAM" id="SSF52540">
    <property type="entry name" value="P-loop containing nucleoside triphosphate hydrolases"/>
    <property type="match status" value="1"/>
</dbReference>
<name>A0AAY5KJQ7_ESOLU</name>
<keyword evidence="8" id="KW-0067">ATP-binding</keyword>
<comment type="similarity">
    <text evidence="3">In the C-terminal section; belongs to the sulfate adenylyltransferase family.</text>
</comment>
<reference evidence="14" key="3">
    <citation type="submission" date="2025-09" db="UniProtKB">
        <authorList>
            <consortium name="Ensembl"/>
        </authorList>
    </citation>
    <scope>IDENTIFICATION</scope>
</reference>
<dbReference type="Ensembl" id="ENSELUT00000098102.1">
    <property type="protein sequence ID" value="ENSELUP00000086642.1"/>
    <property type="gene ID" value="ENSELUG00000016876.3"/>
</dbReference>
<dbReference type="InterPro" id="IPR059117">
    <property type="entry name" value="APS_kinase_dom"/>
</dbReference>
<dbReference type="Proteomes" id="UP000265140">
    <property type="component" value="Chromosome 25"/>
</dbReference>
<dbReference type="Pfam" id="PF14306">
    <property type="entry name" value="PUA_2"/>
    <property type="match status" value="1"/>
</dbReference>
<comment type="similarity">
    <text evidence="2">In the N-terminal section; belongs to the APS kinase family.</text>
</comment>
<evidence type="ECO:0000313" key="14">
    <source>
        <dbReference type="Ensembl" id="ENSELUP00000086642.1"/>
    </source>
</evidence>
<dbReference type="InterPro" id="IPR025980">
    <property type="entry name" value="ATP-Sase_PUA-like_dom"/>
</dbReference>
<evidence type="ECO:0000256" key="4">
    <source>
        <dbReference type="ARBA" id="ARBA00022679"/>
    </source>
</evidence>
<dbReference type="InterPro" id="IPR015947">
    <property type="entry name" value="PUA-like_sf"/>
</dbReference>
<dbReference type="InterPro" id="IPR002891">
    <property type="entry name" value="APS"/>
</dbReference>
<reference evidence="14" key="2">
    <citation type="submission" date="2025-08" db="UniProtKB">
        <authorList>
            <consortium name="Ensembl"/>
        </authorList>
    </citation>
    <scope>IDENTIFICATION</scope>
</reference>
<dbReference type="GeneTree" id="ENSGT00390000009613"/>
<dbReference type="InterPro" id="IPR024951">
    <property type="entry name" value="Sulfurylase_cat_dom"/>
</dbReference>
<evidence type="ECO:0000313" key="15">
    <source>
        <dbReference type="Proteomes" id="UP000265140"/>
    </source>
</evidence>
<comment type="pathway">
    <text evidence="1">Sulfur metabolism; sulfate assimilation.</text>
</comment>
<proteinExistence type="inferred from homology"/>
<dbReference type="SUPFAM" id="SSF88697">
    <property type="entry name" value="PUA domain-like"/>
    <property type="match status" value="1"/>
</dbReference>
<feature type="domain" description="APS kinase" evidence="11">
    <location>
        <begin position="52"/>
        <end position="204"/>
    </location>
</feature>
<gene>
    <name evidence="14" type="primary">PAPSS1</name>
</gene>
<evidence type="ECO:0000256" key="6">
    <source>
        <dbReference type="ARBA" id="ARBA00022741"/>
    </source>
</evidence>
<keyword evidence="9" id="KW-0511">Multifunctional enzyme</keyword>
<dbReference type="GO" id="GO:0050428">
    <property type="term" value="P:3'-phosphoadenosine 5'-phosphosulfate biosynthetic process"/>
    <property type="evidence" value="ECO:0007669"/>
    <property type="project" value="TreeGrafter"/>
</dbReference>
<dbReference type="PANTHER" id="PTHR11055">
    <property type="entry name" value="BIFUNCTIONAL 3'-PHOSPHOADENOSINE 5'-PHOSPHOSULFATE SYNTHASE"/>
    <property type="match status" value="1"/>
</dbReference>
<dbReference type="FunFam" id="3.40.50.300:FF:000212">
    <property type="entry name" value="Adenylyl-sulfate kinase"/>
    <property type="match status" value="1"/>
</dbReference>
<dbReference type="InterPro" id="IPR014729">
    <property type="entry name" value="Rossmann-like_a/b/a_fold"/>
</dbReference>
<dbReference type="CDD" id="cd02027">
    <property type="entry name" value="APSK"/>
    <property type="match status" value="1"/>
</dbReference>
<sequence>METSGNSHKKPKLSNASSENWGMQRATNVTYQAHHVSRNKRGQVVGTRGGFRGCTVWLTGLSGAGKTTVSMALEEYLVCHGIPCYSLDGDNIRQGLNKNLGFSPEDREENVRRIAEVARLFADAGLVCIASFISPYGRDRVNARKIHEAAGLPFFEVFVDAPLDVCEQRDVKGLYKRARAGEIRGFTGIDSEYEKPEAPELVLKTDSCSVNESIQQLIDLLQEKDIVPVDASYDVKELYVQENKLDLVFGMCVIYVGYVLYRIVISYFGCPLLTCVCVDMQWVQVLAEGWATPLNGFMREREFLQCLHFDCLLDGGVINLSVPVVLPVSGADKERLDGVTAMALVYEGRRVAILRNPEFYEHRKEERCARQWGTTCKDHPYIKMVMESGDWLVGGDLQVLDKISWNDGLDQYRLTPTELKQKFKEMNADAVFAFQLRNPVHNGHALLMQDTHKRLIERGYRRPVLLLHPLGGWTKDDDVPLEWRMRQHAAVLDEGVLKPDSTVVAIFPSPMMYAGPTEVQWHCRARMVAGANFYIVGRDPAGMPHPATGKDLYEPSHGAKVLTMAPGLISLEIVPFKVAAYNKVKRAMDFYDPKNHQDFDFISGTRMRNMARDGQNPPEGFMAPKAWKVLVEYYQSLEKVS</sequence>
<dbReference type="Gene3D" id="3.10.400.10">
    <property type="entry name" value="Sulfate adenylyltransferase"/>
    <property type="match status" value="1"/>
</dbReference>
<dbReference type="NCBIfam" id="TIGR00339">
    <property type="entry name" value="sopT"/>
    <property type="match status" value="1"/>
</dbReference>
<evidence type="ECO:0000259" key="12">
    <source>
        <dbReference type="Pfam" id="PF01747"/>
    </source>
</evidence>
<feature type="domain" description="ATP-sulfurylase PUA-like" evidence="13">
    <location>
        <begin position="278"/>
        <end position="401"/>
    </location>
</feature>
<evidence type="ECO:0000259" key="11">
    <source>
        <dbReference type="Pfam" id="PF01583"/>
    </source>
</evidence>
<evidence type="ECO:0000256" key="5">
    <source>
        <dbReference type="ARBA" id="ARBA00022695"/>
    </source>
</evidence>
<evidence type="ECO:0000256" key="2">
    <source>
        <dbReference type="ARBA" id="ARBA00007268"/>
    </source>
</evidence>
<dbReference type="FunFam" id="3.10.400.10:FF:000001">
    <property type="entry name" value="bifunctional 3'-phosphoadenosine 5'-phosphosulfate synthase 1"/>
    <property type="match status" value="1"/>
</dbReference>
<keyword evidence="7" id="KW-0418">Kinase</keyword>
<reference evidence="14 15" key="1">
    <citation type="submission" date="2020-02" db="EMBL/GenBank/DDBJ databases">
        <title>Esox lucius (northern pike) genome, fEsoLuc1, primary haplotype.</title>
        <authorList>
            <person name="Myers G."/>
            <person name="Karagic N."/>
            <person name="Meyer A."/>
            <person name="Pippel M."/>
            <person name="Reichard M."/>
            <person name="Winkler S."/>
            <person name="Tracey A."/>
            <person name="Sims Y."/>
            <person name="Howe K."/>
            <person name="Rhie A."/>
            <person name="Formenti G."/>
            <person name="Durbin R."/>
            <person name="Fedrigo O."/>
            <person name="Jarvis E.D."/>
        </authorList>
    </citation>
    <scope>NUCLEOTIDE SEQUENCE [LARGE SCALE GENOMIC DNA]</scope>
</reference>